<evidence type="ECO:0000259" key="4">
    <source>
        <dbReference type="PROSITE" id="PS50043"/>
    </source>
</evidence>
<sequence length="369" mass="40645">MQNPRRRLERKTFCMKDASEELIDMIYAAMLGEVDWQDFLDRFTVLAGVECATIFFHDSLSGRGAVTLASGIPDEAQREYAAHFGPLNPWMWQVGRTPVGEAIVGEQLVSRDRFVRTEYYNDFLRRYDQETGVGVTIERDNGRFFLMSTLGGDMDEARNAEKARLLTKLAPHLRRASAFYRRQASCGQVNALTDRLADLSGVATILIDLMGRPVFASAEAQAILTEGYPVGVSASGTVIFRASAIQDALWLMLRDHDAPRSASFVEDGLEITLLVLARHSASMPFLGAKAAVIIGRRTLRAQIFAARHRLTPAEAKVASLILQGHRPKEIARDLGVSVETVRSQLKAVFAKTGAASQADLVRIAADGTM</sequence>
<dbReference type="InterPro" id="IPR000792">
    <property type="entry name" value="Tscrpt_reg_LuxR_C"/>
</dbReference>
<keyword evidence="2" id="KW-0238">DNA-binding</keyword>
<name>A0ABS8CT81_9RHOB</name>
<evidence type="ECO:0000256" key="1">
    <source>
        <dbReference type="ARBA" id="ARBA00023015"/>
    </source>
</evidence>
<accession>A0ABS8CT81</accession>
<evidence type="ECO:0000256" key="2">
    <source>
        <dbReference type="ARBA" id="ARBA00023125"/>
    </source>
</evidence>
<protein>
    <recommendedName>
        <fullName evidence="4">HTH luxR-type domain-containing protein</fullName>
    </recommendedName>
</protein>
<dbReference type="SMART" id="SM00421">
    <property type="entry name" value="HTH_LUXR"/>
    <property type="match status" value="1"/>
</dbReference>
<evidence type="ECO:0000256" key="3">
    <source>
        <dbReference type="ARBA" id="ARBA00023163"/>
    </source>
</evidence>
<reference evidence="5 6" key="1">
    <citation type="submission" date="2020-07" db="EMBL/GenBank/DDBJ databases">
        <title>Pseudogemmobacter sp. nov., isolated from poultry manure in Taiwan.</title>
        <authorList>
            <person name="Lin S.-Y."/>
            <person name="Tang Y.-S."/>
            <person name="Young C.-C."/>
        </authorList>
    </citation>
    <scope>NUCLEOTIDE SEQUENCE [LARGE SCALE GENOMIC DNA]</scope>
    <source>
        <strain evidence="5 6">CC-YST710</strain>
    </source>
</reference>
<keyword evidence="3" id="KW-0804">Transcription</keyword>
<gene>
    <name evidence="5" type="ORF">H0485_20815</name>
</gene>
<keyword evidence="6" id="KW-1185">Reference proteome</keyword>
<proteinExistence type="predicted"/>
<dbReference type="PROSITE" id="PS50043">
    <property type="entry name" value="HTH_LUXR_2"/>
    <property type="match status" value="1"/>
</dbReference>
<dbReference type="PANTHER" id="PTHR44688:SF16">
    <property type="entry name" value="DNA-BINDING TRANSCRIPTIONAL ACTIVATOR DEVR_DOSR"/>
    <property type="match status" value="1"/>
</dbReference>
<dbReference type="PANTHER" id="PTHR44688">
    <property type="entry name" value="DNA-BINDING TRANSCRIPTIONAL ACTIVATOR DEVR_DOSR"/>
    <property type="match status" value="1"/>
</dbReference>
<dbReference type="InterPro" id="IPR016032">
    <property type="entry name" value="Sig_transdc_resp-reg_C-effctor"/>
</dbReference>
<dbReference type="SUPFAM" id="SSF46894">
    <property type="entry name" value="C-terminal effector domain of the bipartite response regulators"/>
    <property type="match status" value="1"/>
</dbReference>
<organism evidence="5 6">
    <name type="scientific">Pseudogemmobacter faecipullorum</name>
    <dbReference type="NCBI Taxonomy" id="2755041"/>
    <lineage>
        <taxon>Bacteria</taxon>
        <taxon>Pseudomonadati</taxon>
        <taxon>Pseudomonadota</taxon>
        <taxon>Alphaproteobacteria</taxon>
        <taxon>Rhodobacterales</taxon>
        <taxon>Paracoccaceae</taxon>
        <taxon>Pseudogemmobacter</taxon>
    </lineage>
</organism>
<dbReference type="CDD" id="cd06170">
    <property type="entry name" value="LuxR_C_like"/>
    <property type="match status" value="1"/>
</dbReference>
<dbReference type="PRINTS" id="PR00038">
    <property type="entry name" value="HTHLUXR"/>
</dbReference>
<keyword evidence="1" id="KW-0805">Transcription regulation</keyword>
<comment type="caution">
    <text evidence="5">The sequence shown here is derived from an EMBL/GenBank/DDBJ whole genome shotgun (WGS) entry which is preliminary data.</text>
</comment>
<dbReference type="RefSeq" id="WP_226937828.1">
    <property type="nucleotide sequence ID" value="NZ_JACDXX010000054.1"/>
</dbReference>
<dbReference type="Pfam" id="PF00196">
    <property type="entry name" value="GerE"/>
    <property type="match status" value="1"/>
</dbReference>
<dbReference type="EMBL" id="JACDXX010000054">
    <property type="protein sequence ID" value="MCB5412408.1"/>
    <property type="molecule type" value="Genomic_DNA"/>
</dbReference>
<dbReference type="Proteomes" id="UP001198571">
    <property type="component" value="Unassembled WGS sequence"/>
</dbReference>
<feature type="domain" description="HTH luxR-type" evidence="4">
    <location>
        <begin position="303"/>
        <end position="368"/>
    </location>
</feature>
<dbReference type="InterPro" id="IPR036388">
    <property type="entry name" value="WH-like_DNA-bd_sf"/>
</dbReference>
<dbReference type="Gene3D" id="1.10.10.10">
    <property type="entry name" value="Winged helix-like DNA-binding domain superfamily/Winged helix DNA-binding domain"/>
    <property type="match status" value="1"/>
</dbReference>
<evidence type="ECO:0000313" key="6">
    <source>
        <dbReference type="Proteomes" id="UP001198571"/>
    </source>
</evidence>
<evidence type="ECO:0000313" key="5">
    <source>
        <dbReference type="EMBL" id="MCB5412408.1"/>
    </source>
</evidence>